<evidence type="ECO:0000256" key="4">
    <source>
        <dbReference type="ARBA" id="ARBA00023026"/>
    </source>
</evidence>
<dbReference type="Proteomes" id="UP001172159">
    <property type="component" value="Unassembled WGS sequence"/>
</dbReference>
<keyword evidence="2" id="KW-0964">Secreted</keyword>
<dbReference type="PANTHER" id="PTHR32305:SF15">
    <property type="entry name" value="PROTEIN RHSA-RELATED"/>
    <property type="match status" value="1"/>
</dbReference>
<dbReference type="InterPro" id="IPR028994">
    <property type="entry name" value="Integrin_alpha_N"/>
</dbReference>
<feature type="domain" description="Insecticide toxin TcdB middle/C-terminal" evidence="6">
    <location>
        <begin position="946"/>
        <end position="1052"/>
    </location>
</feature>
<dbReference type="InterPro" id="IPR022044">
    <property type="entry name" value="TcdB_toxin_mid/C"/>
</dbReference>
<feature type="region of interest" description="Disordered" evidence="5">
    <location>
        <begin position="609"/>
        <end position="634"/>
    </location>
</feature>
<sequence length="2558" mass="282601">MSSTTPGIAPSAQANGTRHRNGPNHGDGHKAEGVQSAVSSAIPTLGDGGGAQKSVDEHFQVDAIRGSLTTSFAILTSPGRGGFGPQLALSYDSSSGNGPFGLGWNLGLSAISRKTATQIPQYLDDDVFVLSGADDLVPVDGSKVVTLKHGDKSKVYTVQTFRPRTDDLSKRVERWTRQDDAEDIHWRVISRLNHCSIYGWSDASRIFNSEGQTKRIFSWLLCRSYDIRGNAIQYHYKAEDGFGLPQMNGSEERQRPCLTQKYLSRISYSNLSPARDMKTWDIVLPDTSINDWAFDIVLDYHLGDSASASTPWEARKDSFSRFNAGFEVRTSRLCRRICMVHNFPNESPGGNGIVVSATEIAYNESAKGSFITSLTRCGYSSHPGSGELIVHREPPYKFDYSSAPPPEAVQPHVMPGVMQTNASLGGGRWLDLEGEGAPGYLATGEDGRWTFQRNMNAACVPGVTFAAPLVLPTLPSEAQDSLRTSTFVDLDQNGSLDVVYFDDKGRAEGFVERVVDRSKGYNDPTWCAFESFDKVPNMPFQDTAPASEGLPTVQMLDLTGNGLEDLLIINKETDEVVWYECLAKVGYGPAIRRPAFFGTYTPSSISALSPSAGDLSLPSSRSSVSDERSSSYGLNNTSNSPWIVSGRPDMVLFAADMTGDGLADLVLVSNGSIVYWPNMGYGRFGRRITMTNAPLFDKPDQFTASRLVLADVDGTGTADVLYLPARGGVDIFYNCLGNSWQDVTRIESLPAIDDISSISAIDILGDGTSCLVWTGPDSANTDQSRVWYLPLMNGTKPHLMTKFSNGMGLETTAQYRPSTFFRQRDLLASRPWRNSMPSAMHCVSDVLTRDCITTVETHTSYVYHDGFYDYADSAFGGFGMVEMTKAKRVPLHGRLVEMSRSFTKTWFHTGNVFVGRELFHPMCPPHLDAERKYGDVAVSNDNPRNVYRALRGRALRQEIYDAMTQQNTHPLIVEESTFNLRLLELGAVEVFAVFPAESVRTEYDAGGQEEPRTSHSITVEVDDYANVTKSLSVNYGKAKSCLPSPTDRAKQEETVILATGSSFTHGFSEMPGTYAAPRQFEKAIWRVFGVETPQYSNGGDRAVLFSPRELQGVFDSTQVPVLDADESATAMRNTPTSFSPHKVLISCTRETFRNDRLDDVLDLGAVDLYSVTDRTYQLCLTPAITKSTYFGQTIEPSFAFVEAGYVDLDGDGNWWIPSECRRYHASGSSTESQGDITELQAARASFWMPTVTIDAFNNESSIDLDRYSLLPTAATDALKNKTSTKWDYLHLQPVLITDVNGNRKASLLSSLGEVAATATMGKPDELVGDSLDGLEDSRDLSQALMDDFYHNPTQALALTLMDSASQRVIRNRFAHQSDSTSGSVTPTWQATLTRVRHVHSESEHGDLGDELPDEDNGRVIIAFTFFDGQQRPLQTSLQLRDNAWKVEVSILDMDGEEIISYRSSIQSSHHFIHPSTPAVHPLGDVSFLNAQGHLVGRLHADHTWTKTILSPWTEFIHDANDVALVEDPSQDADVGHFFKALGDRDLYQPTWFWSKQQEAKALGEGSAVSAVTKQVTRSANTPRTLHKDALGRIIIVVDENPAEDGASTESLRTTYGVYGTAAACAVHDAMGRLTEVNKVDMIGRTIDRVGADYGRRATLLDVQGNAIRTWSSGGISTRKTYDALRRLKGRWVAEREGDMLVKEKLVEKLAYGDEMDHDWAKKRNLMGVLYEHLDQAGRARICRVDFKGNVTHSSRQLAVEFRKTIDWVEATTVQLEDEVFKHEARFDALNRMTLQRDASGCTTKQVYDASGQVSEVHLKGRHGQWARLSRTEYDAHGHETFVEHGSLASNDGVATTTTSMEYDPLSLAITRKKIVATSNKAGRKSTKVLLDETYHRDCLQRIVHQTDDSQLDIWYANNRVRPNKTFAYDTLGRLVQATGGAHVRAGHAGAGINVQDSGKDSQPQPGPAALYEYTETYTYNAAGNLLSLKHEPTSNSKLAGVVAWTRKYFYEEESCLSGASSSVLSHAFPSVNFGPFPVSSSAKPFPVYNNRLTRTQIGRVSELVHYDASTPGGIHGCPSSLSRWSSMTWNYDGLLRSSAALKVPSPSKGKPGTAPARTWYVYDGSGERRIRKVTERKSNGDKLKETIYLDGVDIFRRFSCQQPTSPSSSMSVIPVKSERVTVYGKASHAVIELWADKDGTERNLVRHQVHHGLELDPDGNVISHEEYSPFGRTVFSIRSRKDITAPRRYRFAGYQRDLETGLYYCNARYYAPWLGRWVSSDPIFSADGLDTYAYCGNDPVNHHDQDGTMFVWSSQSVLATRSSRSPQQTNPPVQVTNPIRLGALQRTFGIGGNNNDGNNPDNSRADLLNNSTVNAQQPTVHRGAMADFYSRRKAEVCHYHRRWVERNADQETQHDWAGRNKQARKALVNGIANEAQEGRLSFSEAHAYRQYLQDNSEKPHTFYLTNEGVRHHVEECPLSEEHAHNLGILQNEGGENNRDQGGTDGHGGTDGDAAGVSRGIITGGNHGAARGTIKPGAGFKKQSESCWSKIQSFFRGKS</sequence>
<feature type="region of interest" description="Disordered" evidence="5">
    <location>
        <begin position="2490"/>
        <end position="2514"/>
    </location>
</feature>
<keyword evidence="9" id="KW-1185">Reference proteome</keyword>
<dbReference type="GO" id="GO:0005576">
    <property type="term" value="C:extracellular region"/>
    <property type="evidence" value="ECO:0007669"/>
    <property type="project" value="UniProtKB-SubCell"/>
</dbReference>
<gene>
    <name evidence="8" type="ORF">B0T21DRAFT_84952</name>
</gene>
<evidence type="ECO:0000256" key="1">
    <source>
        <dbReference type="ARBA" id="ARBA00004613"/>
    </source>
</evidence>
<dbReference type="Pfam" id="PF12256">
    <property type="entry name" value="TcdB_toxin_midN"/>
    <property type="match status" value="1"/>
</dbReference>
<dbReference type="EMBL" id="JAUKTV010000019">
    <property type="protein sequence ID" value="KAK0707166.1"/>
    <property type="molecule type" value="Genomic_DNA"/>
</dbReference>
<feature type="compositionally biased region" description="Polar residues" evidence="5">
    <location>
        <begin position="1"/>
        <end position="16"/>
    </location>
</feature>
<comment type="caution">
    <text evidence="8">The sequence shown here is derived from an EMBL/GenBank/DDBJ whole genome shotgun (WGS) entry which is preliminary data.</text>
</comment>
<dbReference type="NCBIfam" id="TIGR03696">
    <property type="entry name" value="Rhs_assc_core"/>
    <property type="match status" value="1"/>
</dbReference>
<dbReference type="Pfam" id="PF03534">
    <property type="entry name" value="SpvB"/>
    <property type="match status" value="1"/>
</dbReference>
<dbReference type="Pfam" id="PF12255">
    <property type="entry name" value="TcdB_toxin_midC"/>
    <property type="match status" value="1"/>
</dbReference>
<dbReference type="PANTHER" id="PTHR32305">
    <property type="match status" value="1"/>
</dbReference>
<dbReference type="InterPro" id="IPR022045">
    <property type="entry name" value="TcdB_toxin_mid/N"/>
</dbReference>
<evidence type="ECO:0000313" key="9">
    <source>
        <dbReference type="Proteomes" id="UP001172159"/>
    </source>
</evidence>
<organism evidence="8 9">
    <name type="scientific">Apiosordaria backusii</name>
    <dbReference type="NCBI Taxonomy" id="314023"/>
    <lineage>
        <taxon>Eukaryota</taxon>
        <taxon>Fungi</taxon>
        <taxon>Dikarya</taxon>
        <taxon>Ascomycota</taxon>
        <taxon>Pezizomycotina</taxon>
        <taxon>Sordariomycetes</taxon>
        <taxon>Sordariomycetidae</taxon>
        <taxon>Sordariales</taxon>
        <taxon>Lasiosphaeriaceae</taxon>
        <taxon>Apiosordaria</taxon>
    </lineage>
</organism>
<evidence type="ECO:0000259" key="7">
    <source>
        <dbReference type="Pfam" id="PF12256"/>
    </source>
</evidence>
<proteinExistence type="predicted"/>
<evidence type="ECO:0000256" key="2">
    <source>
        <dbReference type="ARBA" id="ARBA00022525"/>
    </source>
</evidence>
<dbReference type="SUPFAM" id="SSF69318">
    <property type="entry name" value="Integrin alpha N-terminal domain"/>
    <property type="match status" value="2"/>
</dbReference>
<dbReference type="InterPro" id="IPR013517">
    <property type="entry name" value="FG-GAP"/>
</dbReference>
<dbReference type="GO" id="GO:0005737">
    <property type="term" value="C:cytoplasm"/>
    <property type="evidence" value="ECO:0007669"/>
    <property type="project" value="InterPro"/>
</dbReference>
<dbReference type="InterPro" id="IPR050708">
    <property type="entry name" value="T6SS_VgrG/RHS"/>
</dbReference>
<evidence type="ECO:0000313" key="8">
    <source>
        <dbReference type="EMBL" id="KAK0707166.1"/>
    </source>
</evidence>
<keyword evidence="3" id="KW-0732">Signal</keyword>
<evidence type="ECO:0000259" key="6">
    <source>
        <dbReference type="Pfam" id="PF12255"/>
    </source>
</evidence>
<name>A0AA40DMZ7_9PEZI</name>
<dbReference type="InterPro" id="IPR003284">
    <property type="entry name" value="Sal_SpvB"/>
</dbReference>
<dbReference type="InterPro" id="IPR022385">
    <property type="entry name" value="Rhs_assc_core"/>
</dbReference>
<feature type="region of interest" description="Disordered" evidence="5">
    <location>
        <begin position="1"/>
        <end position="34"/>
    </location>
</feature>
<protein>
    <submittedName>
        <fullName evidence="8">Virulence plasmid 65kDa B protein-domain-containing protein</fullName>
    </submittedName>
</protein>
<feature type="region of interest" description="Disordered" evidence="5">
    <location>
        <begin position="2347"/>
        <end position="2366"/>
    </location>
</feature>
<keyword evidence="4" id="KW-0843">Virulence</keyword>
<reference evidence="8" key="1">
    <citation type="submission" date="2023-06" db="EMBL/GenBank/DDBJ databases">
        <title>Genome-scale phylogeny and comparative genomics of the fungal order Sordariales.</title>
        <authorList>
            <consortium name="Lawrence Berkeley National Laboratory"/>
            <person name="Hensen N."/>
            <person name="Bonometti L."/>
            <person name="Westerberg I."/>
            <person name="Brannstrom I.O."/>
            <person name="Guillou S."/>
            <person name="Cros-Aarteil S."/>
            <person name="Calhoun S."/>
            <person name="Haridas S."/>
            <person name="Kuo A."/>
            <person name="Mondo S."/>
            <person name="Pangilinan J."/>
            <person name="Riley R."/>
            <person name="Labutti K."/>
            <person name="Andreopoulos B."/>
            <person name="Lipzen A."/>
            <person name="Chen C."/>
            <person name="Yanf M."/>
            <person name="Daum C."/>
            <person name="Ng V."/>
            <person name="Clum A."/>
            <person name="Steindorff A."/>
            <person name="Ohm R."/>
            <person name="Martin F."/>
            <person name="Silar P."/>
            <person name="Natvig D."/>
            <person name="Lalanne C."/>
            <person name="Gautier V."/>
            <person name="Ament-Velasquez S.L."/>
            <person name="Kruys A."/>
            <person name="Hutchinson M.I."/>
            <person name="Powell A.J."/>
            <person name="Barry K."/>
            <person name="Miller A.N."/>
            <person name="Grigoriev I.V."/>
            <person name="Debuchy R."/>
            <person name="Gladieux P."/>
            <person name="Thoren M.H."/>
            <person name="Johannesson H."/>
        </authorList>
    </citation>
    <scope>NUCLEOTIDE SEQUENCE</scope>
    <source>
        <strain evidence="8">CBS 540.89</strain>
    </source>
</reference>
<evidence type="ECO:0000256" key="5">
    <source>
        <dbReference type="SAM" id="MobiDB-lite"/>
    </source>
</evidence>
<feature type="domain" description="Insecticide toxin TcdB middle/N-terminal" evidence="7">
    <location>
        <begin position="757"/>
        <end position="909"/>
    </location>
</feature>
<accession>A0AA40DMZ7</accession>
<dbReference type="Pfam" id="PF13517">
    <property type="entry name" value="FG-GAP_3"/>
    <property type="match status" value="1"/>
</dbReference>
<feature type="compositionally biased region" description="Low complexity" evidence="5">
    <location>
        <begin position="611"/>
        <end position="623"/>
    </location>
</feature>
<evidence type="ECO:0000256" key="3">
    <source>
        <dbReference type="ARBA" id="ARBA00022729"/>
    </source>
</evidence>
<comment type="subcellular location">
    <subcellularLocation>
        <location evidence="1">Secreted</location>
    </subcellularLocation>
</comment>
<dbReference type="Gene3D" id="2.180.10.10">
    <property type="entry name" value="RHS repeat-associated core"/>
    <property type="match status" value="1"/>
</dbReference>